<keyword evidence="2" id="KW-0349">Heme</keyword>
<organism evidence="5 6">
    <name type="scientific">Pseudocohnilembus persalinus</name>
    <name type="common">Ciliate</name>
    <dbReference type="NCBI Taxonomy" id="266149"/>
    <lineage>
        <taxon>Eukaryota</taxon>
        <taxon>Sar</taxon>
        <taxon>Alveolata</taxon>
        <taxon>Ciliophora</taxon>
        <taxon>Intramacronucleata</taxon>
        <taxon>Oligohymenophorea</taxon>
        <taxon>Scuticociliatia</taxon>
        <taxon>Philasterida</taxon>
        <taxon>Pseudocohnilembidae</taxon>
        <taxon>Pseudocohnilembus</taxon>
    </lineage>
</organism>
<protein>
    <submittedName>
        <fullName evidence="5">Globin-like protein</fullName>
    </submittedName>
</protein>
<evidence type="ECO:0000256" key="2">
    <source>
        <dbReference type="ARBA" id="ARBA00022617"/>
    </source>
</evidence>
<comment type="caution">
    <text evidence="5">The sequence shown here is derived from an EMBL/GenBank/DDBJ whole genome shotgun (WGS) entry which is preliminary data.</text>
</comment>
<dbReference type="InterPro" id="IPR001486">
    <property type="entry name" value="Hemoglobin_trunc"/>
</dbReference>
<dbReference type="GO" id="GO:0020037">
    <property type="term" value="F:heme binding"/>
    <property type="evidence" value="ECO:0007669"/>
    <property type="project" value="InterPro"/>
</dbReference>
<dbReference type="Gene3D" id="1.10.490.10">
    <property type="entry name" value="Globins"/>
    <property type="match status" value="1"/>
</dbReference>
<dbReference type="InParanoid" id="A0A0V0QDK7"/>
<dbReference type="GO" id="GO:0046872">
    <property type="term" value="F:metal ion binding"/>
    <property type="evidence" value="ECO:0007669"/>
    <property type="project" value="UniProtKB-KW"/>
</dbReference>
<keyword evidence="6" id="KW-1185">Reference proteome</keyword>
<sequence length="102" mass="11996">MNKLQKKLRDFFVRITGGVDNYKGKGIKQIHQNLEIKISEYEAFVKIIYQCLKNAGFKKEVVDQFLQKLAEYKEDIVFDYNVESTVDSSFHTDQDDVVFINH</sequence>
<dbReference type="Pfam" id="PF01152">
    <property type="entry name" value="Bac_globin"/>
    <property type="match status" value="1"/>
</dbReference>
<evidence type="ECO:0000256" key="3">
    <source>
        <dbReference type="ARBA" id="ARBA00022723"/>
    </source>
</evidence>
<name>A0A0V0QDK7_PSEPJ</name>
<evidence type="ECO:0000313" key="6">
    <source>
        <dbReference type="Proteomes" id="UP000054937"/>
    </source>
</evidence>
<evidence type="ECO:0000256" key="4">
    <source>
        <dbReference type="ARBA" id="ARBA00023004"/>
    </source>
</evidence>
<dbReference type="InterPro" id="IPR009050">
    <property type="entry name" value="Globin-like_sf"/>
</dbReference>
<dbReference type="SUPFAM" id="SSF46458">
    <property type="entry name" value="Globin-like"/>
    <property type="match status" value="1"/>
</dbReference>
<keyword evidence="1" id="KW-0813">Transport</keyword>
<reference evidence="5 6" key="1">
    <citation type="journal article" date="2015" name="Sci. Rep.">
        <title>Genome of the facultative scuticociliatosis pathogen Pseudocohnilembus persalinus provides insight into its virulence through horizontal gene transfer.</title>
        <authorList>
            <person name="Xiong J."/>
            <person name="Wang G."/>
            <person name="Cheng J."/>
            <person name="Tian M."/>
            <person name="Pan X."/>
            <person name="Warren A."/>
            <person name="Jiang C."/>
            <person name="Yuan D."/>
            <person name="Miao W."/>
        </authorList>
    </citation>
    <scope>NUCLEOTIDE SEQUENCE [LARGE SCALE GENOMIC DNA]</scope>
    <source>
        <strain evidence="5">36N120E</strain>
    </source>
</reference>
<evidence type="ECO:0000313" key="5">
    <source>
        <dbReference type="EMBL" id="KRX00286.1"/>
    </source>
</evidence>
<proteinExistence type="predicted"/>
<accession>A0A0V0QDK7</accession>
<gene>
    <name evidence="5" type="ORF">PPERSA_10785</name>
</gene>
<keyword evidence="3" id="KW-0479">Metal-binding</keyword>
<evidence type="ECO:0000256" key="1">
    <source>
        <dbReference type="ARBA" id="ARBA00022448"/>
    </source>
</evidence>
<dbReference type="InterPro" id="IPR012292">
    <property type="entry name" value="Globin/Proto"/>
</dbReference>
<dbReference type="AlphaFoldDB" id="A0A0V0QDK7"/>
<keyword evidence="4" id="KW-0408">Iron</keyword>
<dbReference type="EMBL" id="LDAU01000194">
    <property type="protein sequence ID" value="KRX00286.1"/>
    <property type="molecule type" value="Genomic_DNA"/>
</dbReference>
<dbReference type="Proteomes" id="UP000054937">
    <property type="component" value="Unassembled WGS sequence"/>
</dbReference>
<dbReference type="GO" id="GO:0019825">
    <property type="term" value="F:oxygen binding"/>
    <property type="evidence" value="ECO:0007669"/>
    <property type="project" value="InterPro"/>
</dbReference>